<sequence>MHCVISRFVVLLVAFTYVSSTSILDFWNWGHEGSDLEQRDDNSDSTALRTCKCDGPSCMCCVDFNLTYIDLGGPGCVRMRYISQDEGIAVNVSYGESLLHSEQVKGPNPAPTCMALLANLAQVCARFSDLQPYNDGLRGCLLLEPKLLGDVTASFNIGCFTMGPEGMKLEESVNSTLTTLLQPEKGSNNATQSESEGLNEEELIAAVNESAEQGLVFFGNLLGLTFGKPETNETNTEAVAPATNTSNETATST</sequence>
<dbReference type="HOGENOM" id="CLU_091824_1_0_1"/>
<feature type="compositionally biased region" description="Low complexity" evidence="1">
    <location>
        <begin position="242"/>
        <end position="253"/>
    </location>
</feature>
<dbReference type="Proteomes" id="UP000007266">
    <property type="component" value="Linkage group 1"/>
</dbReference>
<dbReference type="STRING" id="7070.D6W7K1"/>
<dbReference type="KEGG" id="tca:103314650"/>
<evidence type="ECO:0000313" key="4">
    <source>
        <dbReference type="EMBL" id="EFA11268.2"/>
    </source>
</evidence>
<dbReference type="Pfam" id="PF15998">
    <property type="entry name" value="DUF4773"/>
    <property type="match status" value="1"/>
</dbReference>
<dbReference type="eggNOG" id="ENOG502RZN3">
    <property type="taxonomic scope" value="Eukaryota"/>
</dbReference>
<organism evidence="4 5">
    <name type="scientific">Tribolium castaneum</name>
    <name type="common">Red flour beetle</name>
    <dbReference type="NCBI Taxonomy" id="7070"/>
    <lineage>
        <taxon>Eukaryota</taxon>
        <taxon>Metazoa</taxon>
        <taxon>Ecdysozoa</taxon>
        <taxon>Arthropoda</taxon>
        <taxon>Hexapoda</taxon>
        <taxon>Insecta</taxon>
        <taxon>Pterygota</taxon>
        <taxon>Neoptera</taxon>
        <taxon>Endopterygota</taxon>
        <taxon>Coleoptera</taxon>
        <taxon>Polyphaga</taxon>
        <taxon>Cucujiformia</taxon>
        <taxon>Tenebrionidae</taxon>
        <taxon>Tenebrionidae incertae sedis</taxon>
        <taxon>Tribolium</taxon>
    </lineage>
</organism>
<reference evidence="4 5" key="1">
    <citation type="journal article" date="2008" name="Nature">
        <title>The genome of the model beetle and pest Tribolium castaneum.</title>
        <authorList>
            <consortium name="Tribolium Genome Sequencing Consortium"/>
            <person name="Richards S."/>
            <person name="Gibbs R.A."/>
            <person name="Weinstock G.M."/>
            <person name="Brown S.J."/>
            <person name="Denell R."/>
            <person name="Beeman R.W."/>
            <person name="Gibbs R."/>
            <person name="Beeman R.W."/>
            <person name="Brown S.J."/>
            <person name="Bucher G."/>
            <person name="Friedrich M."/>
            <person name="Grimmelikhuijzen C.J."/>
            <person name="Klingler M."/>
            <person name="Lorenzen M."/>
            <person name="Richards S."/>
            <person name="Roth S."/>
            <person name="Schroder R."/>
            <person name="Tautz D."/>
            <person name="Zdobnov E.M."/>
            <person name="Muzny D."/>
            <person name="Gibbs R.A."/>
            <person name="Weinstock G.M."/>
            <person name="Attaway T."/>
            <person name="Bell S."/>
            <person name="Buhay C.J."/>
            <person name="Chandrabose M.N."/>
            <person name="Chavez D."/>
            <person name="Clerk-Blankenburg K.P."/>
            <person name="Cree A."/>
            <person name="Dao M."/>
            <person name="Davis C."/>
            <person name="Chacko J."/>
            <person name="Dinh H."/>
            <person name="Dugan-Rocha S."/>
            <person name="Fowler G."/>
            <person name="Garner T.T."/>
            <person name="Garnes J."/>
            <person name="Gnirke A."/>
            <person name="Hawes A."/>
            <person name="Hernandez J."/>
            <person name="Hines S."/>
            <person name="Holder M."/>
            <person name="Hume J."/>
            <person name="Jhangiani S.N."/>
            <person name="Joshi V."/>
            <person name="Khan Z.M."/>
            <person name="Jackson L."/>
            <person name="Kovar C."/>
            <person name="Kowis A."/>
            <person name="Lee S."/>
            <person name="Lewis L.R."/>
            <person name="Margolis J."/>
            <person name="Morgan M."/>
            <person name="Nazareth L.V."/>
            <person name="Nguyen N."/>
            <person name="Okwuonu G."/>
            <person name="Parker D."/>
            <person name="Richards S."/>
            <person name="Ruiz S.J."/>
            <person name="Santibanez J."/>
            <person name="Savard J."/>
            <person name="Scherer S.E."/>
            <person name="Schneider B."/>
            <person name="Sodergren E."/>
            <person name="Tautz D."/>
            <person name="Vattahil S."/>
            <person name="Villasana D."/>
            <person name="White C.S."/>
            <person name="Wright R."/>
            <person name="Park Y."/>
            <person name="Beeman R.W."/>
            <person name="Lord J."/>
            <person name="Oppert B."/>
            <person name="Lorenzen M."/>
            <person name="Brown S."/>
            <person name="Wang L."/>
            <person name="Savard J."/>
            <person name="Tautz D."/>
            <person name="Richards S."/>
            <person name="Weinstock G."/>
            <person name="Gibbs R.A."/>
            <person name="Liu Y."/>
            <person name="Worley K."/>
            <person name="Weinstock G."/>
            <person name="Elsik C.G."/>
            <person name="Reese J.T."/>
            <person name="Elhaik E."/>
            <person name="Landan G."/>
            <person name="Graur D."/>
            <person name="Arensburger P."/>
            <person name="Atkinson P."/>
            <person name="Beeman R.W."/>
            <person name="Beidler J."/>
            <person name="Brown S.J."/>
            <person name="Demuth J.P."/>
            <person name="Drury D.W."/>
            <person name="Du Y.Z."/>
            <person name="Fujiwara H."/>
            <person name="Lorenzen M."/>
            <person name="Maselli V."/>
            <person name="Osanai M."/>
            <person name="Park Y."/>
            <person name="Robertson H.M."/>
            <person name="Tu Z."/>
            <person name="Wang J.J."/>
            <person name="Wang S."/>
            <person name="Richards S."/>
            <person name="Song H."/>
            <person name="Zhang L."/>
            <person name="Sodergren E."/>
            <person name="Werner D."/>
            <person name="Stanke M."/>
            <person name="Morgenstern B."/>
            <person name="Solovyev V."/>
            <person name="Kosarev P."/>
            <person name="Brown G."/>
            <person name="Chen H.C."/>
            <person name="Ermolaeva O."/>
            <person name="Hlavina W."/>
            <person name="Kapustin Y."/>
            <person name="Kiryutin B."/>
            <person name="Kitts P."/>
            <person name="Maglott D."/>
            <person name="Pruitt K."/>
            <person name="Sapojnikov V."/>
            <person name="Souvorov A."/>
            <person name="Mackey A.J."/>
            <person name="Waterhouse R.M."/>
            <person name="Wyder S."/>
            <person name="Zdobnov E.M."/>
            <person name="Zdobnov E.M."/>
            <person name="Wyder S."/>
            <person name="Kriventseva E.V."/>
            <person name="Kadowaki T."/>
            <person name="Bork P."/>
            <person name="Aranda M."/>
            <person name="Bao R."/>
            <person name="Beermann A."/>
            <person name="Berns N."/>
            <person name="Bolognesi R."/>
            <person name="Bonneton F."/>
            <person name="Bopp D."/>
            <person name="Brown S.J."/>
            <person name="Bucher G."/>
            <person name="Butts T."/>
            <person name="Chaumot A."/>
            <person name="Denell R.E."/>
            <person name="Ferrier D.E."/>
            <person name="Friedrich M."/>
            <person name="Gordon C.M."/>
            <person name="Jindra M."/>
            <person name="Klingler M."/>
            <person name="Lan Q."/>
            <person name="Lattorff H.M."/>
            <person name="Laudet V."/>
            <person name="von Levetsow C."/>
            <person name="Liu Z."/>
            <person name="Lutz R."/>
            <person name="Lynch J.A."/>
            <person name="da Fonseca R.N."/>
            <person name="Posnien N."/>
            <person name="Reuter R."/>
            <person name="Roth S."/>
            <person name="Savard J."/>
            <person name="Schinko J.B."/>
            <person name="Schmitt C."/>
            <person name="Schoppmeier M."/>
            <person name="Schroder R."/>
            <person name="Shippy T.D."/>
            <person name="Simonnet F."/>
            <person name="Marques-Souza H."/>
            <person name="Tautz D."/>
            <person name="Tomoyasu Y."/>
            <person name="Trauner J."/>
            <person name="Van der Zee M."/>
            <person name="Vervoort M."/>
            <person name="Wittkopp N."/>
            <person name="Wimmer E.A."/>
            <person name="Yang X."/>
            <person name="Jones A.K."/>
            <person name="Sattelle D.B."/>
            <person name="Ebert P.R."/>
            <person name="Nelson D."/>
            <person name="Scott J.G."/>
            <person name="Beeman R.W."/>
            <person name="Muthukrishnan S."/>
            <person name="Kramer K.J."/>
            <person name="Arakane Y."/>
            <person name="Beeman R.W."/>
            <person name="Zhu Q."/>
            <person name="Hogenkamp D."/>
            <person name="Dixit R."/>
            <person name="Oppert B."/>
            <person name="Jiang H."/>
            <person name="Zou Z."/>
            <person name="Marshall J."/>
            <person name="Elpidina E."/>
            <person name="Vinokurov K."/>
            <person name="Oppert C."/>
            <person name="Zou Z."/>
            <person name="Evans J."/>
            <person name="Lu Z."/>
            <person name="Zhao P."/>
            <person name="Sumathipala N."/>
            <person name="Altincicek B."/>
            <person name="Vilcinskas A."/>
            <person name="Williams M."/>
            <person name="Hultmark D."/>
            <person name="Hetru C."/>
            <person name="Jiang H."/>
            <person name="Grimmelikhuijzen C.J."/>
            <person name="Hauser F."/>
            <person name="Cazzamali G."/>
            <person name="Williamson M."/>
            <person name="Park Y."/>
            <person name="Li B."/>
            <person name="Tanaka Y."/>
            <person name="Predel R."/>
            <person name="Neupert S."/>
            <person name="Schachtner J."/>
            <person name="Verleyen P."/>
            <person name="Raible F."/>
            <person name="Bork P."/>
            <person name="Friedrich M."/>
            <person name="Walden K.K."/>
            <person name="Robertson H.M."/>
            <person name="Angeli S."/>
            <person name="Foret S."/>
            <person name="Bucher G."/>
            <person name="Schuetz S."/>
            <person name="Maleszka R."/>
            <person name="Wimmer E.A."/>
            <person name="Beeman R.W."/>
            <person name="Lorenzen M."/>
            <person name="Tomoyasu Y."/>
            <person name="Miller S.C."/>
            <person name="Grossmann D."/>
            <person name="Bucher G."/>
        </authorList>
    </citation>
    <scope>NUCLEOTIDE SEQUENCE [LARGE SCALE GENOMIC DNA]</scope>
    <source>
        <strain evidence="4 5">Georgia GA2</strain>
    </source>
</reference>
<dbReference type="PANTHER" id="PTHR36299:SF2">
    <property type="entry name" value="DUF4773 DOMAIN-CONTAINING PROTEIN"/>
    <property type="match status" value="1"/>
</dbReference>
<feature type="domain" description="DUF4773" evidence="3">
    <location>
        <begin position="50"/>
        <end position="166"/>
    </location>
</feature>
<name>D6W7K1_TRICA</name>
<dbReference type="EMBL" id="KQ971307">
    <property type="protein sequence ID" value="EFA11268.2"/>
    <property type="molecule type" value="Genomic_DNA"/>
</dbReference>
<dbReference type="AlphaFoldDB" id="D6W7K1"/>
<reference evidence="4 5" key="2">
    <citation type="journal article" date="2010" name="Nucleic Acids Res.">
        <title>BeetleBase in 2010: revisions to provide comprehensive genomic information for Tribolium castaneum.</title>
        <authorList>
            <person name="Kim H.S."/>
            <person name="Murphy T."/>
            <person name="Xia J."/>
            <person name="Caragea D."/>
            <person name="Park Y."/>
            <person name="Beeman R.W."/>
            <person name="Lorenzen M.D."/>
            <person name="Butcher S."/>
            <person name="Manak J.R."/>
            <person name="Brown S.J."/>
        </authorList>
    </citation>
    <scope>GENOME REANNOTATION</scope>
    <source>
        <strain evidence="4 5">Georgia GA2</strain>
    </source>
</reference>
<evidence type="ECO:0000256" key="2">
    <source>
        <dbReference type="SAM" id="SignalP"/>
    </source>
</evidence>
<dbReference type="InParanoid" id="D6W7K1"/>
<dbReference type="PANTHER" id="PTHR36299">
    <property type="entry name" value="AGAP008005-PA"/>
    <property type="match status" value="1"/>
</dbReference>
<keyword evidence="5" id="KW-1185">Reference proteome</keyword>
<dbReference type="InterPro" id="IPR031941">
    <property type="entry name" value="DUF4773"/>
</dbReference>
<proteinExistence type="predicted"/>
<feature type="signal peptide" evidence="2">
    <location>
        <begin position="1"/>
        <end position="20"/>
    </location>
</feature>
<evidence type="ECO:0000259" key="3">
    <source>
        <dbReference type="Pfam" id="PF15998"/>
    </source>
</evidence>
<protein>
    <recommendedName>
        <fullName evidence="3">DUF4773 domain-containing protein</fullName>
    </recommendedName>
</protein>
<feature type="region of interest" description="Disordered" evidence="1">
    <location>
        <begin position="229"/>
        <end position="253"/>
    </location>
</feature>
<feature type="chain" id="PRO_5007310557" description="DUF4773 domain-containing protein" evidence="2">
    <location>
        <begin position="21"/>
        <end position="253"/>
    </location>
</feature>
<keyword evidence="2" id="KW-0732">Signal</keyword>
<evidence type="ECO:0000313" key="5">
    <source>
        <dbReference type="Proteomes" id="UP000007266"/>
    </source>
</evidence>
<gene>
    <name evidence="4" type="primary">AUGUSTUS-3.0.2_10803</name>
    <name evidence="4" type="ORF">TcasGA2_TC010803</name>
</gene>
<dbReference type="OMA" id="SCICCID"/>
<accession>D6W7K1</accession>
<evidence type="ECO:0000256" key="1">
    <source>
        <dbReference type="SAM" id="MobiDB-lite"/>
    </source>
</evidence>
<dbReference type="OrthoDB" id="6590335at2759"/>